<feature type="region of interest" description="Disordered" evidence="1">
    <location>
        <begin position="362"/>
        <end position="399"/>
    </location>
</feature>
<proteinExistence type="predicted"/>
<accession>A0A3G4ZZK8</accession>
<dbReference type="EMBL" id="MK072132">
    <property type="protein sequence ID" value="AYV79013.1"/>
    <property type="molecule type" value="Genomic_DNA"/>
</dbReference>
<feature type="compositionally biased region" description="Basic and acidic residues" evidence="1">
    <location>
        <begin position="366"/>
        <end position="387"/>
    </location>
</feature>
<sequence length="399" mass="45672">MATTPTCIKAPCVKTPVQSSVKSPQSEDATFKGATTFEGAFAELLSLWSTQQNHKTGRIISHLNRNTGLIVAQYYGDWIEDDFVEEQLCLSLKQRTYMSTQQHMSFDERDYAVLTNGSCRKFVLAGMKAHTSHIYESKTKLHMHIEMICNAMTYDDKLTTLLLTNCRDQFAQALKIPPGLRSLWQQCTSLQQYHDSLAAWDEEDGVIQFERAFRVCAKTVAGKSLLGALKTYSEENVFTHDARYGKESRYVYEARSTLIYAWNHAHPDDPHGIYKLLNYKMKPQPITGRDLRIKPIADKNAPKVEIAEQFQVAQLSKYHLDDMVRNVTEATPVVIIERKKDAFAQDEMELIRRAQVEKMQLQQTENAKRRAIEARERKIAEAKKMKTAEQAPAKKKGKR</sequence>
<name>A0A3G4ZZK8_9VIRU</name>
<evidence type="ECO:0000313" key="2">
    <source>
        <dbReference type="EMBL" id="AYV79013.1"/>
    </source>
</evidence>
<evidence type="ECO:0000256" key="1">
    <source>
        <dbReference type="SAM" id="MobiDB-lite"/>
    </source>
</evidence>
<organism evidence="2">
    <name type="scientific">Faunusvirus sp</name>
    <dbReference type="NCBI Taxonomy" id="2487766"/>
    <lineage>
        <taxon>Viruses</taxon>
        <taxon>Varidnaviria</taxon>
        <taxon>Bamfordvirae</taxon>
        <taxon>Nucleocytoviricota</taxon>
        <taxon>Megaviricetes</taxon>
        <taxon>Imitervirales</taxon>
        <taxon>Mimiviridae</taxon>
    </lineage>
</organism>
<gene>
    <name evidence="2" type="ORF">Faunusvirus1_33</name>
</gene>
<protein>
    <submittedName>
        <fullName evidence="2">Uncharacterized protein</fullName>
    </submittedName>
</protein>
<reference evidence="2" key="1">
    <citation type="submission" date="2018-10" db="EMBL/GenBank/DDBJ databases">
        <title>Hidden diversity of soil giant viruses.</title>
        <authorList>
            <person name="Schulz F."/>
            <person name="Alteio L."/>
            <person name="Goudeau D."/>
            <person name="Ryan E.M."/>
            <person name="Malmstrom R.R."/>
            <person name="Blanchard J."/>
            <person name="Woyke T."/>
        </authorList>
    </citation>
    <scope>NUCLEOTIDE SEQUENCE</scope>
    <source>
        <strain evidence="2">FNV1</strain>
    </source>
</reference>